<evidence type="ECO:0000313" key="2">
    <source>
        <dbReference type="Proteomes" id="UP001055879"/>
    </source>
</evidence>
<protein>
    <submittedName>
        <fullName evidence="1">Uncharacterized protein</fullName>
    </submittedName>
</protein>
<sequence>MMNYENLITMSAVREWAASQGSKLSEAVAVNNLGKWKTATQMSSLTILLLIRDSSFREVGFVWAAAGVGLLYVSGGLAVWSLVVYMKKIWKVMVM</sequence>
<dbReference type="Proteomes" id="UP001055879">
    <property type="component" value="Linkage Group LG03"/>
</dbReference>
<keyword evidence="2" id="KW-1185">Reference proteome</keyword>
<proteinExistence type="predicted"/>
<comment type="caution">
    <text evidence="1">The sequence shown here is derived from an EMBL/GenBank/DDBJ whole genome shotgun (WGS) entry which is preliminary data.</text>
</comment>
<name>A0ACB9DQC5_ARCLA</name>
<reference evidence="2" key="1">
    <citation type="journal article" date="2022" name="Mol. Ecol. Resour.">
        <title>The genomes of chicory, endive, great burdock and yacon provide insights into Asteraceae palaeo-polyploidization history and plant inulin production.</title>
        <authorList>
            <person name="Fan W."/>
            <person name="Wang S."/>
            <person name="Wang H."/>
            <person name="Wang A."/>
            <person name="Jiang F."/>
            <person name="Liu H."/>
            <person name="Zhao H."/>
            <person name="Xu D."/>
            <person name="Zhang Y."/>
        </authorList>
    </citation>
    <scope>NUCLEOTIDE SEQUENCE [LARGE SCALE GENOMIC DNA]</scope>
    <source>
        <strain evidence="2">cv. Niubang</strain>
    </source>
</reference>
<gene>
    <name evidence="1" type="ORF">L6452_11916</name>
</gene>
<reference evidence="1 2" key="2">
    <citation type="journal article" date="2022" name="Mol. Ecol. Resour.">
        <title>The genomes of chicory, endive, great burdock and yacon provide insights into Asteraceae paleo-polyploidization history and plant inulin production.</title>
        <authorList>
            <person name="Fan W."/>
            <person name="Wang S."/>
            <person name="Wang H."/>
            <person name="Wang A."/>
            <person name="Jiang F."/>
            <person name="Liu H."/>
            <person name="Zhao H."/>
            <person name="Xu D."/>
            <person name="Zhang Y."/>
        </authorList>
    </citation>
    <scope>NUCLEOTIDE SEQUENCE [LARGE SCALE GENOMIC DNA]</scope>
    <source>
        <strain evidence="2">cv. Niubang</strain>
    </source>
</reference>
<organism evidence="1 2">
    <name type="scientific">Arctium lappa</name>
    <name type="common">Greater burdock</name>
    <name type="synonym">Lappa major</name>
    <dbReference type="NCBI Taxonomy" id="4217"/>
    <lineage>
        <taxon>Eukaryota</taxon>
        <taxon>Viridiplantae</taxon>
        <taxon>Streptophyta</taxon>
        <taxon>Embryophyta</taxon>
        <taxon>Tracheophyta</taxon>
        <taxon>Spermatophyta</taxon>
        <taxon>Magnoliopsida</taxon>
        <taxon>eudicotyledons</taxon>
        <taxon>Gunneridae</taxon>
        <taxon>Pentapetalae</taxon>
        <taxon>asterids</taxon>
        <taxon>campanulids</taxon>
        <taxon>Asterales</taxon>
        <taxon>Asteraceae</taxon>
        <taxon>Carduoideae</taxon>
        <taxon>Cardueae</taxon>
        <taxon>Arctiinae</taxon>
        <taxon>Arctium</taxon>
    </lineage>
</organism>
<dbReference type="EMBL" id="CM042049">
    <property type="protein sequence ID" value="KAI3748666.1"/>
    <property type="molecule type" value="Genomic_DNA"/>
</dbReference>
<accession>A0ACB9DQC5</accession>
<evidence type="ECO:0000313" key="1">
    <source>
        <dbReference type="EMBL" id="KAI3748666.1"/>
    </source>
</evidence>